<dbReference type="Proteomes" id="UP000324233">
    <property type="component" value="Plasmid pOJF2_1"/>
</dbReference>
<evidence type="ECO:0000313" key="2">
    <source>
        <dbReference type="Proteomes" id="UP000324233"/>
    </source>
</evidence>
<evidence type="ECO:0000313" key="1">
    <source>
        <dbReference type="EMBL" id="QEH39273.1"/>
    </source>
</evidence>
<protein>
    <submittedName>
        <fullName evidence="1">Uncharacterized protein</fullName>
    </submittedName>
</protein>
<geneLocation type="plasmid" evidence="2">
    <name>pojf2_1</name>
</geneLocation>
<dbReference type="AlphaFoldDB" id="A0A5B9WFM3"/>
<dbReference type="EMBL" id="CP042998">
    <property type="protein sequence ID" value="QEH39273.1"/>
    <property type="molecule type" value="Genomic_DNA"/>
</dbReference>
<dbReference type="KEGG" id="agv:OJF2_78880"/>
<keyword evidence="2" id="KW-1185">Reference proteome</keyword>
<organism evidence="1 2">
    <name type="scientific">Aquisphaera giovannonii</name>
    <dbReference type="NCBI Taxonomy" id="406548"/>
    <lineage>
        <taxon>Bacteria</taxon>
        <taxon>Pseudomonadati</taxon>
        <taxon>Planctomycetota</taxon>
        <taxon>Planctomycetia</taxon>
        <taxon>Isosphaerales</taxon>
        <taxon>Isosphaeraceae</taxon>
        <taxon>Aquisphaera</taxon>
    </lineage>
</organism>
<reference evidence="1 2" key="1">
    <citation type="submission" date="2019-08" db="EMBL/GenBank/DDBJ databases">
        <title>Deep-cultivation of Planctomycetes and their phenomic and genomic characterization uncovers novel biology.</title>
        <authorList>
            <person name="Wiegand S."/>
            <person name="Jogler M."/>
            <person name="Boedeker C."/>
            <person name="Pinto D."/>
            <person name="Vollmers J."/>
            <person name="Rivas-Marin E."/>
            <person name="Kohn T."/>
            <person name="Peeters S.H."/>
            <person name="Heuer A."/>
            <person name="Rast P."/>
            <person name="Oberbeckmann S."/>
            <person name="Bunk B."/>
            <person name="Jeske O."/>
            <person name="Meyerdierks A."/>
            <person name="Storesund J.E."/>
            <person name="Kallscheuer N."/>
            <person name="Luecker S."/>
            <person name="Lage O.M."/>
            <person name="Pohl T."/>
            <person name="Merkel B.J."/>
            <person name="Hornburger P."/>
            <person name="Mueller R.-W."/>
            <person name="Bruemmer F."/>
            <person name="Labrenz M."/>
            <person name="Spormann A.M."/>
            <person name="Op den Camp H."/>
            <person name="Overmann J."/>
            <person name="Amann R."/>
            <person name="Jetten M.S.M."/>
            <person name="Mascher T."/>
            <person name="Medema M.H."/>
            <person name="Devos D.P."/>
            <person name="Kaster A.-K."/>
            <person name="Ovreas L."/>
            <person name="Rohde M."/>
            <person name="Galperin M.Y."/>
            <person name="Jogler C."/>
        </authorList>
    </citation>
    <scope>NUCLEOTIDE SEQUENCE [LARGE SCALE GENOMIC DNA]</scope>
    <source>
        <strain evidence="1 2">OJF2</strain>
        <plasmid evidence="2">pojf2_1</plasmid>
    </source>
</reference>
<name>A0A5B9WFM3_9BACT</name>
<proteinExistence type="predicted"/>
<gene>
    <name evidence="1" type="ORF">OJF2_78880</name>
</gene>
<dbReference type="RefSeq" id="WP_148599159.1">
    <property type="nucleotide sequence ID" value="NZ_CP042998.1"/>
</dbReference>
<keyword evidence="1" id="KW-0614">Plasmid</keyword>
<accession>A0A5B9WFM3</accession>
<sequence length="88" mass="9332">MSTITLSDPARFAQAIRDVARDAHQLRNATSPASARGLSRRIESLASALGDRRDGPLGTWLDNLGREVRADAIRRASAGSRAAACLCA</sequence>